<evidence type="ECO:0000313" key="1">
    <source>
        <dbReference type="EMBL" id="KAJ3545927.1"/>
    </source>
</evidence>
<sequence length="2146" mass="239929">MSQSDPPIMALQENDIALDRNEFDLVMVDRDDVSNYNPEQILPESPESIKQIRAWLQPTPYDDVGGEYRKHLASHVAGTGAWLPSSRTYQEWLNNDEHGLLWIKGIPGSGKSVMAASLIDKLARTNPGCPVLFFFFRQIIDANHEPRALLQDWMEQVLNYSPPLQKRLKSRMKRSLDSMSVGDMWKVLKKAFESLPGKVFCVADALDEMDQGHDVFLKALGDLGQMRPEKVKVLITSRPVPKVEGPLRLTPCLHLRLQEKLVDVDISMFVRHKLSKSGIPESEWQTIQGAVPGRANGLFLYAKLTMDAFLEPGADINQVLSHLPADLNVLYNDLLNEHGRRSGVSAPVQHLILQFVTHATRPLRLLELADMIRILSPDGLTRDLRATKNLIRVACGPLLEILADETVSVIHHSFTEYLKGTTRFGDNSGYPILHMGSANAQIALGCLRYLKSGCLDSVVPKDRPRQRHGGIPYSRLGHGIPKDEIQLRLKHPFLEYATRNWLHHARKSESAGDDPTELTAEIRKFLDVTQDRRAWLHMEDVSSLDFTRLHIAARAGLVFYTKELLAHIEVDTTDEDGRTPLLEAAANGHPEVIRVLLEAGADPDQAETLRGLKPLHEAASRNHAEAVRVLLEAGVDALTLKIKDDPSRSAEPEVPHTDDTPLLYACREGHLETIEVFLSFIKDIDTVHRVLAWAAGYGQPKLVARILQYPGVNVNGTVFGATPLFRACGRQDIASITTLIEAGADPNIKCTDRGISFDDDVRYKWEPPEGPPPTLNCFNQLCFMYGHNNDLRQTIFELLVEAGVQIPSDSLHLTNNPVLTRLLLDAGADPNSVGDDGLAPLHKVLDQSTLMLLMEHGAKIDPVAPDGRTPLHWMLINQAHETAVKYLEYGPDCNAVDALGDSPLHIALQNHWTIPEALVRALLEAGADPNLKNNQGLTPLLCLQLYVPQFAEKLNILLEYGADINAEDRNGMTILFHKFSWGKKREEAFYSSARSFDEDVKQLMSQGAAIFARDKCGRTILHQVVSTQQLPKRRNEKLDMSTFELAVELGLDINAVDDAGNGLLHELAMNRSNTDMNQRDASEIVPVWEKLVGLGLDLEQKNLAGRTPLHLLCAASTRRELHQFWPQGRISIDFLISQATNLDNPDNGGVTPLHIAVTGGEIFTKRLLDAGADPTAVTHEGLTPLHIAARFRESNVVGLLLDVLKRRREYRPGTLPEPVRGVNARVVCRDQETDEEVDITPLFFACKSGRPETVALLLEAGADVNIGNIFKAFVGFEGEDALWMHRRSSPLGHIPAITLDNTFRRPPSIREGCIQSVHSHSDEPVWLEEILDMLVKYGADTFQIESHRGPDSCIQQALERNRHYTARCLQGVLDNHGKGRREKTPMSYYQEPSTLMRQFQGGNEAQTLENVDRAEPKGSNQRSVLQCLKQREFYRVEELAKEGTNLLPESRGSWNTSMLSVLIRHGFASLVDKIGTLETASRLKEGHWHAFGDKTRPGLWFANRVSSPSDVDRYIPVPFIHEAVQRMLPNMNVVRLLVEKFGVDINEVHYGGIMIAESALLYVSRGYCWWHVHQALPYLLKAGADINVRNSSGQTPLHMALDTNHENPGPYGSDAARMLVDAGANVNAIDTFGRSCLSSAYHDVDMIRLLKAHGAKVTEEALFSAIEARDVRGLKELLFGGADPNMSRDKPSDDDSTRKMKLNTSRPPPLLSLHGRPCDMHERFPLFEASLRSFKHRYREVNDQSRELQPLTQLIQVLLDHGADPWAVFSVSRHNPRAEGRQIHEETTVLHEVLAQGVVGGYLLQLPGLDVNRRDSAGRTLLLASCQSYTGPDFVLGLVQKEGQQVSVFQRLISLGADLEARDQYGRNALHFMIGDEATHPIDRFKSSFEYALDKAPGLINQADSDGRTPLYYAVRRGTKRKDLRLAEMLLSRGADLLVVLDDGENLLHLLGPYLDIDPARRLFGDLVNRGLDVNKRNAEGKTPLFAWYGRGDDYELFTSREGDQTREEIKREAAEKKKKKKNDVSISDDTANNDCRPSEEKEDNDGDMGFCFLDDELKELKDPMLMLKAMGADFFARDNRGRGLLHLVGDKPEKRFKELMDLGLDTMLEDDAQQTPVDVAAANNNQGVLRLFVKKDEEKNDNDDL</sequence>
<organism evidence="1 2">
    <name type="scientific">Fusarium decemcellulare</name>
    <dbReference type="NCBI Taxonomy" id="57161"/>
    <lineage>
        <taxon>Eukaryota</taxon>
        <taxon>Fungi</taxon>
        <taxon>Dikarya</taxon>
        <taxon>Ascomycota</taxon>
        <taxon>Pezizomycotina</taxon>
        <taxon>Sordariomycetes</taxon>
        <taxon>Hypocreomycetidae</taxon>
        <taxon>Hypocreales</taxon>
        <taxon>Nectriaceae</taxon>
        <taxon>Fusarium</taxon>
        <taxon>Fusarium decemcellulare species complex</taxon>
    </lineage>
</organism>
<reference evidence="1" key="1">
    <citation type="submission" date="2022-08" db="EMBL/GenBank/DDBJ databases">
        <title>Genome Sequence of Fusarium decemcellulare.</title>
        <authorList>
            <person name="Buettner E."/>
        </authorList>
    </citation>
    <scope>NUCLEOTIDE SEQUENCE</scope>
    <source>
        <strain evidence="1">Babe19</strain>
    </source>
</reference>
<comment type="caution">
    <text evidence="1">The sequence shown here is derived from an EMBL/GenBank/DDBJ whole genome shotgun (WGS) entry which is preliminary data.</text>
</comment>
<evidence type="ECO:0000313" key="2">
    <source>
        <dbReference type="Proteomes" id="UP001148629"/>
    </source>
</evidence>
<dbReference type="Proteomes" id="UP001148629">
    <property type="component" value="Unassembled WGS sequence"/>
</dbReference>
<dbReference type="EMBL" id="JANRMS010000132">
    <property type="protein sequence ID" value="KAJ3545927.1"/>
    <property type="molecule type" value="Genomic_DNA"/>
</dbReference>
<name>A0ACC1ST94_9HYPO</name>
<gene>
    <name evidence="1" type="ORF">NM208_g2267</name>
</gene>
<keyword evidence="2" id="KW-1185">Reference proteome</keyword>
<protein>
    <submittedName>
        <fullName evidence="1">Uncharacterized protein</fullName>
    </submittedName>
</protein>
<accession>A0ACC1ST94</accession>
<proteinExistence type="predicted"/>